<dbReference type="HAMAP" id="MF_00210">
    <property type="entry name" value="EPSP_synth"/>
    <property type="match status" value="1"/>
</dbReference>
<evidence type="ECO:0000256" key="4">
    <source>
        <dbReference type="ARBA" id="ARBA00022679"/>
    </source>
</evidence>
<comment type="similarity">
    <text evidence="2 7">Belongs to the EPSP synthase family.</text>
</comment>
<protein>
    <recommendedName>
        <fullName evidence="7">3-phosphoshikimate 1-carboxyvinyltransferase</fullName>
        <ecNumber evidence="7">2.5.1.19</ecNumber>
    </recommendedName>
    <alternativeName>
        <fullName evidence="7">5-enolpyruvylshikimate-3-phosphate synthase</fullName>
        <shortName evidence="7">EPSP synthase</shortName>
        <shortName evidence="7">EPSPS</shortName>
    </alternativeName>
</protein>
<dbReference type="PROSITE" id="PS00885">
    <property type="entry name" value="EPSP_SYNTHASE_2"/>
    <property type="match status" value="1"/>
</dbReference>
<evidence type="ECO:0000256" key="6">
    <source>
        <dbReference type="ARBA" id="ARBA00044633"/>
    </source>
</evidence>
<comment type="subcellular location">
    <subcellularLocation>
        <location evidence="7">Cytoplasm</location>
    </subcellularLocation>
</comment>
<comment type="subunit">
    <text evidence="7">Monomer.</text>
</comment>
<feature type="binding site" evidence="7">
    <location>
        <position position="248"/>
    </location>
    <ligand>
        <name>3-phosphoshikimate</name>
        <dbReference type="ChEBI" id="CHEBI:145989"/>
    </ligand>
</feature>
<dbReference type="InterPro" id="IPR036968">
    <property type="entry name" value="Enolpyruvate_Tfrase_sf"/>
</dbReference>
<feature type="binding site" evidence="7">
    <location>
        <position position="98"/>
    </location>
    <ligand>
        <name>3-phosphoshikimate</name>
        <dbReference type="ChEBI" id="CHEBI:145989"/>
    </ligand>
</feature>
<keyword evidence="7" id="KW-0963">Cytoplasm</keyword>
<dbReference type="CDD" id="cd01556">
    <property type="entry name" value="EPSP_synthase"/>
    <property type="match status" value="1"/>
</dbReference>
<feature type="binding site" evidence="7">
    <location>
        <position position="469"/>
    </location>
    <ligand>
        <name>phosphoenolpyruvate</name>
        <dbReference type="ChEBI" id="CHEBI:58702"/>
    </ligand>
</feature>
<dbReference type="GO" id="GO:0005737">
    <property type="term" value="C:cytoplasm"/>
    <property type="evidence" value="ECO:0007669"/>
    <property type="project" value="UniProtKB-SubCell"/>
</dbReference>
<dbReference type="Proteomes" id="UP000219994">
    <property type="component" value="Unassembled WGS sequence"/>
</dbReference>
<feature type="binding site" evidence="7">
    <location>
        <position position="98"/>
    </location>
    <ligand>
        <name>phosphoenolpyruvate</name>
        <dbReference type="ChEBI" id="CHEBI:58702"/>
    </ligand>
</feature>
<keyword evidence="5 7" id="KW-0057">Aromatic amino acid biosynthesis</keyword>
<dbReference type="GO" id="GO:0008652">
    <property type="term" value="P:amino acid biosynthetic process"/>
    <property type="evidence" value="ECO:0007669"/>
    <property type="project" value="UniProtKB-KW"/>
</dbReference>
<dbReference type="GO" id="GO:0003866">
    <property type="term" value="F:3-phosphoshikimate 1-carboxyvinyltransferase activity"/>
    <property type="evidence" value="ECO:0007669"/>
    <property type="project" value="UniProtKB-UniRule"/>
</dbReference>
<feature type="binding site" evidence="7">
    <location>
        <position position="103"/>
    </location>
    <ligand>
        <name>3-phosphoshikimate</name>
        <dbReference type="ChEBI" id="CHEBI:145989"/>
    </ligand>
</feature>
<feature type="binding site" evidence="7">
    <location>
        <position position="424"/>
    </location>
    <ligand>
        <name>3-phosphoshikimate</name>
        <dbReference type="ChEBI" id="CHEBI:145989"/>
    </ligand>
</feature>
<evidence type="ECO:0000259" key="8">
    <source>
        <dbReference type="Pfam" id="PF00275"/>
    </source>
</evidence>
<comment type="function">
    <text evidence="7">Catalyzes the transfer of the enolpyruvyl moiety of phosphoenolpyruvate (PEP) to the 5-hydroxyl of shikimate-3-phosphate (S3P) to produce enolpyruvyl shikimate-3-phosphate and inorganic phosphate.</text>
</comment>
<evidence type="ECO:0000313" key="10">
    <source>
        <dbReference type="Proteomes" id="UP000219994"/>
    </source>
</evidence>
<dbReference type="AlphaFoldDB" id="A0A2A6FP56"/>
<feature type="binding site" evidence="7">
    <location>
        <position position="99"/>
    </location>
    <ligand>
        <name>3-phosphoshikimate</name>
        <dbReference type="ChEBI" id="CHEBI:145989"/>
    </ligand>
</feature>
<feature type="binding site" evidence="7">
    <location>
        <position position="201"/>
    </location>
    <ligand>
        <name>phosphoenolpyruvate</name>
        <dbReference type="ChEBI" id="CHEBI:58702"/>
    </ligand>
</feature>
<feature type="binding site" evidence="7">
    <location>
        <position position="249"/>
    </location>
    <ligand>
        <name>phosphoenolpyruvate</name>
        <dbReference type="ChEBI" id="CHEBI:58702"/>
    </ligand>
</feature>
<dbReference type="Gene3D" id="3.65.10.10">
    <property type="entry name" value="Enolpyruvate transferase domain"/>
    <property type="match status" value="2"/>
</dbReference>
<dbReference type="FunFam" id="3.65.10.10:FF:000011">
    <property type="entry name" value="3-phosphoshikimate 1-carboxyvinyltransferase"/>
    <property type="match status" value="1"/>
</dbReference>
<dbReference type="EMBL" id="NAEP01000049">
    <property type="protein sequence ID" value="PDQ34655.1"/>
    <property type="molecule type" value="Genomic_DNA"/>
</dbReference>
<organism evidence="9 10">
    <name type="scientific">Candidatus Lumbricidiphila eiseniae</name>
    <dbReference type="NCBI Taxonomy" id="1969409"/>
    <lineage>
        <taxon>Bacteria</taxon>
        <taxon>Bacillati</taxon>
        <taxon>Actinomycetota</taxon>
        <taxon>Actinomycetes</taxon>
        <taxon>Micrococcales</taxon>
        <taxon>Microbacteriaceae</taxon>
        <taxon>Candidatus Lumbricidiphila</taxon>
    </lineage>
</organism>
<sequence>MPPSLHRRHHTRFMHAPRESGPTLLTHLCFPQPEFLTRTPSPTPHFSTTLEQPMLTTKYSEPEFDPYGDSRETTTPTGWPAPCAREPLTASLRLPGSKSLTNRELVLSALADGPSVLRAPLWSRDSELMIEALRTLGVICERLPGSGGFGDDLRVIPATELTGSTTIECGLAGTVMRFLPPVAALALGPTAFDGDPAARRRPMAPILQALRTVGADIADDGRGHLPFTVHGRGTLPGGAVQMDASSSSQFVSGMLLSAPRFENGIDLHHTGERLPSIPHIDMTITALTARGVEVTSPEPGHWQVSPGPIGAAQIDIEPDLSNAAPFLIAAVLVGGSVTIAGWPATTIQVGAQLATILPRFGATVTRTGDEITVTGPAAGASGRGIRAVDLDLSEAGELVPNLVALAAFADGASTITGIGHIRHHETDRLAALTTEVNRLGGRITELDDGLHIEPAPLTDGGWRSYADHRMATTGALLGLVVPGIIVDDIACTSKTLPQFTRLWERILA</sequence>
<dbReference type="UniPathway" id="UPA00053">
    <property type="reaction ID" value="UER00089"/>
</dbReference>
<dbReference type="Pfam" id="PF00275">
    <property type="entry name" value="EPSP_synthase"/>
    <property type="match status" value="1"/>
</dbReference>
<dbReference type="GO" id="GO:0009423">
    <property type="term" value="P:chorismate biosynthetic process"/>
    <property type="evidence" value="ECO:0007669"/>
    <property type="project" value="UniProtKB-UniRule"/>
</dbReference>
<feature type="binding site" evidence="7">
    <location>
        <position position="247"/>
    </location>
    <ligand>
        <name>3-phosphoshikimate</name>
        <dbReference type="ChEBI" id="CHEBI:145989"/>
    </ligand>
</feature>
<dbReference type="PANTHER" id="PTHR21090">
    <property type="entry name" value="AROM/DEHYDROQUINATE SYNTHASE"/>
    <property type="match status" value="1"/>
</dbReference>
<feature type="binding site" evidence="7">
    <location>
        <position position="428"/>
    </location>
    <ligand>
        <name>phosphoenolpyruvate</name>
        <dbReference type="ChEBI" id="CHEBI:58702"/>
    </ligand>
</feature>
<keyword evidence="3 7" id="KW-0028">Amino-acid biosynthesis</keyword>
<feature type="binding site" evidence="7">
    <location>
        <position position="249"/>
    </location>
    <ligand>
        <name>3-phosphoshikimate</name>
        <dbReference type="ChEBI" id="CHEBI:145989"/>
    </ligand>
</feature>
<comment type="caution">
    <text evidence="7">Lacks conserved residue(s) required for the propagation of feature annotation.</text>
</comment>
<feature type="domain" description="Enolpyruvate transferase" evidence="8">
    <location>
        <begin position="86"/>
        <end position="501"/>
    </location>
</feature>
<dbReference type="PROSITE" id="PS00104">
    <property type="entry name" value="EPSP_SYNTHASE_1"/>
    <property type="match status" value="1"/>
</dbReference>
<evidence type="ECO:0000313" key="9">
    <source>
        <dbReference type="EMBL" id="PDQ34655.1"/>
    </source>
</evidence>
<evidence type="ECO:0000256" key="1">
    <source>
        <dbReference type="ARBA" id="ARBA00004811"/>
    </source>
</evidence>
<dbReference type="InterPro" id="IPR013792">
    <property type="entry name" value="RNA3'P_cycl/enolpyr_Trfase_a/b"/>
</dbReference>
<dbReference type="InterPro" id="IPR006264">
    <property type="entry name" value="EPSP_synthase"/>
</dbReference>
<feature type="binding site" evidence="7">
    <location>
        <position position="397"/>
    </location>
    <ligand>
        <name>3-phosphoshikimate</name>
        <dbReference type="ChEBI" id="CHEBI:145989"/>
    </ligand>
</feature>
<comment type="caution">
    <text evidence="9">The sequence shown here is derived from an EMBL/GenBank/DDBJ whole genome shotgun (WGS) entry which is preliminary data.</text>
</comment>
<feature type="binding site" evidence="7">
    <location>
        <position position="494"/>
    </location>
    <ligand>
        <name>phosphoenolpyruvate</name>
        <dbReference type="ChEBI" id="CHEBI:58702"/>
    </ligand>
</feature>
<gene>
    <name evidence="7" type="primary">aroA</name>
    <name evidence="9" type="ORF">B5766_10010</name>
</gene>
<evidence type="ECO:0000256" key="5">
    <source>
        <dbReference type="ARBA" id="ARBA00023141"/>
    </source>
</evidence>
<dbReference type="SUPFAM" id="SSF55205">
    <property type="entry name" value="EPT/RTPC-like"/>
    <property type="match status" value="1"/>
</dbReference>
<reference evidence="10" key="1">
    <citation type="submission" date="2017-03" db="EMBL/GenBank/DDBJ databases">
        <authorList>
            <person name="Lund M.B."/>
        </authorList>
    </citation>
    <scope>NUCLEOTIDE SEQUENCE [LARGE SCALE GENOMIC DNA]</scope>
</reference>
<dbReference type="GO" id="GO:0009073">
    <property type="term" value="P:aromatic amino acid family biosynthetic process"/>
    <property type="evidence" value="ECO:0007669"/>
    <property type="project" value="UniProtKB-KW"/>
</dbReference>
<name>A0A2A6FP56_9MICO</name>
<accession>A0A2A6FP56</accession>
<dbReference type="InterPro" id="IPR023193">
    <property type="entry name" value="EPSP_synthase_CS"/>
</dbReference>
<comment type="catalytic activity">
    <reaction evidence="6">
        <text>3-phosphoshikimate + phosphoenolpyruvate = 5-O-(1-carboxyvinyl)-3-phosphoshikimate + phosphate</text>
        <dbReference type="Rhea" id="RHEA:21256"/>
        <dbReference type="ChEBI" id="CHEBI:43474"/>
        <dbReference type="ChEBI" id="CHEBI:57701"/>
        <dbReference type="ChEBI" id="CHEBI:58702"/>
        <dbReference type="ChEBI" id="CHEBI:145989"/>
        <dbReference type="EC" id="2.5.1.19"/>
    </reaction>
    <physiologicalReaction direction="left-to-right" evidence="6">
        <dbReference type="Rhea" id="RHEA:21257"/>
    </physiologicalReaction>
</comment>
<evidence type="ECO:0000256" key="3">
    <source>
        <dbReference type="ARBA" id="ARBA00022605"/>
    </source>
</evidence>
<evidence type="ECO:0000256" key="7">
    <source>
        <dbReference type="HAMAP-Rule" id="MF_00210"/>
    </source>
</evidence>
<evidence type="ECO:0000256" key="2">
    <source>
        <dbReference type="ARBA" id="ARBA00009948"/>
    </source>
</evidence>
<feature type="binding site" evidence="7">
    <location>
        <position position="173"/>
    </location>
    <ligand>
        <name>phosphoenolpyruvate</name>
        <dbReference type="ChEBI" id="CHEBI:58702"/>
    </ligand>
</feature>
<dbReference type="InterPro" id="IPR001986">
    <property type="entry name" value="Enolpyruvate_Tfrase_dom"/>
</dbReference>
<dbReference type="EC" id="2.5.1.19" evidence="7"/>
<feature type="active site" description="Proton acceptor" evidence="7">
    <location>
        <position position="397"/>
    </location>
</feature>
<dbReference type="PANTHER" id="PTHR21090:SF5">
    <property type="entry name" value="PENTAFUNCTIONAL AROM POLYPEPTIDE"/>
    <property type="match status" value="1"/>
</dbReference>
<dbReference type="NCBIfam" id="TIGR01356">
    <property type="entry name" value="aroA"/>
    <property type="match status" value="1"/>
</dbReference>
<comment type="pathway">
    <text evidence="1 7">Metabolic intermediate biosynthesis; chorismate biosynthesis; chorismate from D-erythrose 4-phosphate and phosphoenolpyruvate: step 6/7.</text>
</comment>
<proteinExistence type="inferred from homology"/>
<feature type="binding site" evidence="7">
    <location>
        <position position="276"/>
    </location>
    <ligand>
        <name>3-phosphoshikimate</name>
        <dbReference type="ChEBI" id="CHEBI:145989"/>
    </ligand>
</feature>
<keyword evidence="4 7" id="KW-0808">Transferase</keyword>